<protein>
    <submittedName>
        <fullName evidence="3">Putative crustin-like antimicrobial peptide 14</fullName>
    </submittedName>
</protein>
<dbReference type="Pfam" id="PF00095">
    <property type="entry name" value="WAP"/>
    <property type="match status" value="1"/>
</dbReference>
<dbReference type="AlphaFoldDB" id="A0A8J5MRK3"/>
<feature type="signal peptide" evidence="1">
    <location>
        <begin position="1"/>
        <end position="17"/>
    </location>
</feature>
<evidence type="ECO:0000313" key="4">
    <source>
        <dbReference type="Proteomes" id="UP000747542"/>
    </source>
</evidence>
<dbReference type="PROSITE" id="PS51390">
    <property type="entry name" value="WAP"/>
    <property type="match status" value="1"/>
</dbReference>
<dbReference type="SMART" id="SM00217">
    <property type="entry name" value="WAP"/>
    <property type="match status" value="1"/>
</dbReference>
<evidence type="ECO:0000256" key="1">
    <source>
        <dbReference type="SAM" id="SignalP"/>
    </source>
</evidence>
<dbReference type="GO" id="GO:0030414">
    <property type="term" value="F:peptidase inhibitor activity"/>
    <property type="evidence" value="ECO:0007669"/>
    <property type="project" value="InterPro"/>
</dbReference>
<keyword evidence="4" id="KW-1185">Reference proteome</keyword>
<proteinExistence type="predicted"/>
<feature type="chain" id="PRO_5035283098" evidence="1">
    <location>
        <begin position="18"/>
        <end position="102"/>
    </location>
</feature>
<dbReference type="InterPro" id="IPR036645">
    <property type="entry name" value="Elafin-like_sf"/>
</dbReference>
<gene>
    <name evidence="3" type="ORF">Hamer_G014032</name>
</gene>
<evidence type="ECO:0000313" key="3">
    <source>
        <dbReference type="EMBL" id="KAG7161393.1"/>
    </source>
</evidence>
<accession>A0A8J5MRK3</accession>
<dbReference type="Gene3D" id="4.10.75.10">
    <property type="entry name" value="Elafin-like"/>
    <property type="match status" value="1"/>
</dbReference>
<dbReference type="EMBL" id="JAHLQT010029499">
    <property type="protein sequence ID" value="KAG7161393.1"/>
    <property type="molecule type" value="Genomic_DNA"/>
</dbReference>
<reference evidence="3" key="1">
    <citation type="journal article" date="2021" name="Sci. Adv.">
        <title>The American lobster genome reveals insights on longevity, neural, and immune adaptations.</title>
        <authorList>
            <person name="Polinski J.M."/>
            <person name="Zimin A.V."/>
            <person name="Clark K.F."/>
            <person name="Kohn A.B."/>
            <person name="Sadowski N."/>
            <person name="Timp W."/>
            <person name="Ptitsyn A."/>
            <person name="Khanna P."/>
            <person name="Romanova D.Y."/>
            <person name="Williams P."/>
            <person name="Greenwood S.J."/>
            <person name="Moroz L.L."/>
            <person name="Walt D.R."/>
            <person name="Bodnar A.G."/>
        </authorList>
    </citation>
    <scope>NUCLEOTIDE SEQUENCE</scope>
    <source>
        <strain evidence="3">GMGI-L3</strain>
    </source>
</reference>
<dbReference type="OrthoDB" id="6362520at2759"/>
<dbReference type="GO" id="GO:0005576">
    <property type="term" value="C:extracellular region"/>
    <property type="evidence" value="ECO:0007669"/>
    <property type="project" value="InterPro"/>
</dbReference>
<dbReference type="Proteomes" id="UP000747542">
    <property type="component" value="Unassembled WGS sequence"/>
</dbReference>
<keyword evidence="1" id="KW-0732">Signal</keyword>
<evidence type="ECO:0000259" key="2">
    <source>
        <dbReference type="PROSITE" id="PS51390"/>
    </source>
</evidence>
<sequence length="102" mass="10926">MSLRVLVLVACVAVALAHTLPPPPPPSSDCTAFCVNPDPFPGAPDYICCDPHLGRCPLKRLICPFADVLVPSECSKDYECEINEKCCEDACLSGKVCKAAQF</sequence>
<feature type="domain" description="WAP" evidence="2">
    <location>
        <begin position="49"/>
        <end position="101"/>
    </location>
</feature>
<comment type="caution">
    <text evidence="3">The sequence shown here is derived from an EMBL/GenBank/DDBJ whole genome shotgun (WGS) entry which is preliminary data.</text>
</comment>
<name>A0A8J5MRK3_HOMAM</name>
<dbReference type="InterPro" id="IPR008197">
    <property type="entry name" value="WAP_dom"/>
</dbReference>
<organism evidence="3 4">
    <name type="scientific">Homarus americanus</name>
    <name type="common">American lobster</name>
    <dbReference type="NCBI Taxonomy" id="6706"/>
    <lineage>
        <taxon>Eukaryota</taxon>
        <taxon>Metazoa</taxon>
        <taxon>Ecdysozoa</taxon>
        <taxon>Arthropoda</taxon>
        <taxon>Crustacea</taxon>
        <taxon>Multicrustacea</taxon>
        <taxon>Malacostraca</taxon>
        <taxon>Eumalacostraca</taxon>
        <taxon>Eucarida</taxon>
        <taxon>Decapoda</taxon>
        <taxon>Pleocyemata</taxon>
        <taxon>Astacidea</taxon>
        <taxon>Nephropoidea</taxon>
        <taxon>Nephropidae</taxon>
        <taxon>Homarus</taxon>
    </lineage>
</organism>